<protein>
    <submittedName>
        <fullName evidence="1">Uncharacterized protein</fullName>
    </submittedName>
</protein>
<dbReference type="Proteomes" id="UP000814033">
    <property type="component" value="Unassembled WGS sequence"/>
</dbReference>
<sequence>MNYPLPEDGCPIPPTFDPPADDTRMAELQPTLTAPPLYQPGRVRLRVFGYALTDAFLYDYCAANNIGRLDTWSHISSARSVAITKMTYSNGLEHASTIKTVYTGKLHNNHQGVPVPEYALCLVVANNKTEKMRQGPSEEVTRRAKNMLGDLTPMWYRMPG</sequence>
<reference evidence="1" key="2">
    <citation type="journal article" date="2022" name="New Phytol.">
        <title>Evolutionary transition to the ectomycorrhizal habit in the genomes of a hyperdiverse lineage of mushroom-forming fungi.</title>
        <authorList>
            <person name="Looney B."/>
            <person name="Miyauchi S."/>
            <person name="Morin E."/>
            <person name="Drula E."/>
            <person name="Courty P.E."/>
            <person name="Kohler A."/>
            <person name="Kuo A."/>
            <person name="LaButti K."/>
            <person name="Pangilinan J."/>
            <person name="Lipzen A."/>
            <person name="Riley R."/>
            <person name="Andreopoulos W."/>
            <person name="He G."/>
            <person name="Johnson J."/>
            <person name="Nolan M."/>
            <person name="Tritt A."/>
            <person name="Barry K.W."/>
            <person name="Grigoriev I.V."/>
            <person name="Nagy L.G."/>
            <person name="Hibbett D."/>
            <person name="Henrissat B."/>
            <person name="Matheny P.B."/>
            <person name="Labbe J."/>
            <person name="Martin F.M."/>
        </authorList>
    </citation>
    <scope>NUCLEOTIDE SEQUENCE</scope>
    <source>
        <strain evidence="1">FP105234-sp</strain>
    </source>
</reference>
<name>A0ACB8RFS3_9AGAM</name>
<gene>
    <name evidence="1" type="ORF">FA95DRAFT_1610211</name>
</gene>
<reference evidence="1" key="1">
    <citation type="submission" date="2021-02" db="EMBL/GenBank/DDBJ databases">
        <authorList>
            <consortium name="DOE Joint Genome Institute"/>
            <person name="Ahrendt S."/>
            <person name="Looney B.P."/>
            <person name="Miyauchi S."/>
            <person name="Morin E."/>
            <person name="Drula E."/>
            <person name="Courty P.E."/>
            <person name="Chicoki N."/>
            <person name="Fauchery L."/>
            <person name="Kohler A."/>
            <person name="Kuo A."/>
            <person name="Labutti K."/>
            <person name="Pangilinan J."/>
            <person name="Lipzen A."/>
            <person name="Riley R."/>
            <person name="Andreopoulos W."/>
            <person name="He G."/>
            <person name="Johnson J."/>
            <person name="Barry K.W."/>
            <person name="Grigoriev I.V."/>
            <person name="Nagy L."/>
            <person name="Hibbett D."/>
            <person name="Henrissat B."/>
            <person name="Matheny P.B."/>
            <person name="Labbe J."/>
            <person name="Martin F."/>
        </authorList>
    </citation>
    <scope>NUCLEOTIDE SEQUENCE</scope>
    <source>
        <strain evidence="1">FP105234-sp</strain>
    </source>
</reference>
<dbReference type="EMBL" id="MU276066">
    <property type="protein sequence ID" value="KAI0042450.1"/>
    <property type="molecule type" value="Genomic_DNA"/>
</dbReference>
<proteinExistence type="predicted"/>
<evidence type="ECO:0000313" key="1">
    <source>
        <dbReference type="EMBL" id="KAI0042450.1"/>
    </source>
</evidence>
<keyword evidence="2" id="KW-1185">Reference proteome</keyword>
<comment type="caution">
    <text evidence="1">The sequence shown here is derived from an EMBL/GenBank/DDBJ whole genome shotgun (WGS) entry which is preliminary data.</text>
</comment>
<evidence type="ECO:0000313" key="2">
    <source>
        <dbReference type="Proteomes" id="UP000814033"/>
    </source>
</evidence>
<organism evidence="1 2">
    <name type="scientific">Auriscalpium vulgare</name>
    <dbReference type="NCBI Taxonomy" id="40419"/>
    <lineage>
        <taxon>Eukaryota</taxon>
        <taxon>Fungi</taxon>
        <taxon>Dikarya</taxon>
        <taxon>Basidiomycota</taxon>
        <taxon>Agaricomycotina</taxon>
        <taxon>Agaricomycetes</taxon>
        <taxon>Russulales</taxon>
        <taxon>Auriscalpiaceae</taxon>
        <taxon>Auriscalpium</taxon>
    </lineage>
</organism>
<accession>A0ACB8RFS3</accession>